<reference evidence="2" key="1">
    <citation type="submission" date="2015-09" db="EMBL/GenBank/DDBJ databases">
        <authorList>
            <consortium name="Pathogen Informatics"/>
        </authorList>
    </citation>
    <scope>NUCLEOTIDE SEQUENCE [LARGE SCALE GENOMIC DNA]</scope>
    <source>
        <strain evidence="2">Lake Konstanz</strain>
    </source>
</reference>
<name>A0A0S4IQF0_BODSA</name>
<dbReference type="VEuPathDB" id="TriTrypDB:BSAL_59655"/>
<sequence length="177" mass="19043">MRTNMNFLSACSSGNIAPASFNCSMIDCQVTLDSSTGVHLVSLARTLPYSPSYVYTITFHAMYLHLGVASVVPMGSLDSPSYLASINVQCIWVSRGMSLEAKHFGTSIQSVVVLSDGGLTPSECAVAADGCWSFPTLSGSRSPSPSLSPSFEVAAERNWRRHMELDDSARSDDEFDD</sequence>
<evidence type="ECO:0000313" key="2">
    <source>
        <dbReference type="Proteomes" id="UP000051952"/>
    </source>
</evidence>
<dbReference type="AlphaFoldDB" id="A0A0S4IQF0"/>
<keyword evidence="2" id="KW-1185">Reference proteome</keyword>
<dbReference type="Proteomes" id="UP000051952">
    <property type="component" value="Unassembled WGS sequence"/>
</dbReference>
<proteinExistence type="predicted"/>
<evidence type="ECO:0000313" key="1">
    <source>
        <dbReference type="EMBL" id="CUF15303.1"/>
    </source>
</evidence>
<dbReference type="EMBL" id="CYKH01000250">
    <property type="protein sequence ID" value="CUF15303.1"/>
    <property type="molecule type" value="Genomic_DNA"/>
</dbReference>
<accession>A0A0S4IQF0</accession>
<protein>
    <submittedName>
        <fullName evidence="1">Uncharacterized protein</fullName>
    </submittedName>
</protein>
<gene>
    <name evidence="1" type="ORF">BSAL_59655</name>
</gene>
<organism evidence="1 2">
    <name type="scientific">Bodo saltans</name>
    <name type="common">Flagellated protozoan</name>
    <dbReference type="NCBI Taxonomy" id="75058"/>
    <lineage>
        <taxon>Eukaryota</taxon>
        <taxon>Discoba</taxon>
        <taxon>Euglenozoa</taxon>
        <taxon>Kinetoplastea</taxon>
        <taxon>Metakinetoplastina</taxon>
        <taxon>Eubodonida</taxon>
        <taxon>Bodonidae</taxon>
        <taxon>Bodo</taxon>
    </lineage>
</organism>